<name>A0A427ASB8_ENSVE</name>
<proteinExistence type="inferred from homology"/>
<accession>A0A427ASB8</accession>
<dbReference type="PANTHER" id="PTHR34557:SF1">
    <property type="entry name" value="PHYTOCHROMOBILIN:FERREDOXIN OXIDOREDUCTASE, CHLOROPLASTIC"/>
    <property type="match status" value="1"/>
</dbReference>
<dbReference type="GO" id="GO:0050897">
    <property type="term" value="F:cobalt ion binding"/>
    <property type="evidence" value="ECO:0007669"/>
    <property type="project" value="InterPro"/>
</dbReference>
<dbReference type="PANTHER" id="PTHR34557">
    <property type="entry name" value="PHYTOCHROMOBILIN:FERREDOXIN OXIDOREDUCTASE, CHLOROPLASTIC"/>
    <property type="match status" value="1"/>
</dbReference>
<keyword evidence="3" id="KW-1133">Transmembrane helix</keyword>
<keyword evidence="2" id="KW-0560">Oxidoreductase</keyword>
<dbReference type="InterPro" id="IPR009249">
    <property type="entry name" value="Ferredoxin-dep_bilin_Rdtase"/>
</dbReference>
<evidence type="ECO:0000313" key="4">
    <source>
        <dbReference type="EMBL" id="RRT79164.1"/>
    </source>
</evidence>
<dbReference type="AlphaFoldDB" id="A0A427ASB8"/>
<sequence length="152" mass="17788">DLNPLYDVTIHTDYKEKYYRKLLPLGKKYFEVLKIELVWGFLFDGVDSLGAKTFLDYFPEYKCDSGTINQKRSVMGKSYEMRPWDLNGEFVDGTNSRMYLCFLEDFLLLPVATMILSCFFKVICYYQLLHLCLKRYKLGSLIFAGTDGRTSI</sequence>
<gene>
    <name evidence="4" type="ORF">B296_00021190</name>
</gene>
<feature type="non-terminal residue" evidence="4">
    <location>
        <position position="1"/>
    </location>
</feature>
<dbReference type="Proteomes" id="UP000287651">
    <property type="component" value="Unassembled WGS sequence"/>
</dbReference>
<dbReference type="EMBL" id="AMZH03001476">
    <property type="protein sequence ID" value="RRT79164.1"/>
    <property type="molecule type" value="Genomic_DNA"/>
</dbReference>
<keyword evidence="3" id="KW-0472">Membrane</keyword>
<evidence type="ECO:0000256" key="2">
    <source>
        <dbReference type="ARBA" id="ARBA00023002"/>
    </source>
</evidence>
<dbReference type="GO" id="GO:0010024">
    <property type="term" value="P:phytochromobilin biosynthetic process"/>
    <property type="evidence" value="ECO:0007669"/>
    <property type="project" value="InterPro"/>
</dbReference>
<organism evidence="4 5">
    <name type="scientific">Ensete ventricosum</name>
    <name type="common">Abyssinian banana</name>
    <name type="synonym">Musa ensete</name>
    <dbReference type="NCBI Taxonomy" id="4639"/>
    <lineage>
        <taxon>Eukaryota</taxon>
        <taxon>Viridiplantae</taxon>
        <taxon>Streptophyta</taxon>
        <taxon>Embryophyta</taxon>
        <taxon>Tracheophyta</taxon>
        <taxon>Spermatophyta</taxon>
        <taxon>Magnoliopsida</taxon>
        <taxon>Liliopsida</taxon>
        <taxon>Zingiberales</taxon>
        <taxon>Musaceae</taxon>
        <taxon>Ensete</taxon>
    </lineage>
</organism>
<feature type="transmembrane region" description="Helical" evidence="3">
    <location>
        <begin position="106"/>
        <end position="128"/>
    </location>
</feature>
<evidence type="ECO:0000313" key="5">
    <source>
        <dbReference type="Proteomes" id="UP000287651"/>
    </source>
</evidence>
<reference evidence="4 5" key="1">
    <citation type="journal article" date="2014" name="Agronomy (Basel)">
        <title>A Draft Genome Sequence for Ensete ventricosum, the Drought-Tolerant Tree Against Hunger.</title>
        <authorList>
            <person name="Harrison J."/>
            <person name="Moore K.A."/>
            <person name="Paszkiewicz K."/>
            <person name="Jones T."/>
            <person name="Grant M."/>
            <person name="Ambacheew D."/>
            <person name="Muzemil S."/>
            <person name="Studholme D.J."/>
        </authorList>
    </citation>
    <scope>NUCLEOTIDE SEQUENCE [LARGE SCALE GENOMIC DNA]</scope>
</reference>
<protein>
    <submittedName>
        <fullName evidence="4">Uncharacterized protein</fullName>
    </submittedName>
</protein>
<comment type="caution">
    <text evidence="4">The sequence shown here is derived from an EMBL/GenBank/DDBJ whole genome shotgun (WGS) entry which is preliminary data.</text>
</comment>
<dbReference type="GO" id="GO:0050619">
    <property type="term" value="F:phytochromobilin:ferredoxin oxidoreductase activity"/>
    <property type="evidence" value="ECO:0007669"/>
    <property type="project" value="TreeGrafter"/>
</dbReference>
<evidence type="ECO:0000256" key="1">
    <source>
        <dbReference type="ARBA" id="ARBA00006908"/>
    </source>
</evidence>
<keyword evidence="3" id="KW-0812">Transmembrane</keyword>
<comment type="similarity">
    <text evidence="1">Belongs to the HY2 family.</text>
</comment>
<evidence type="ECO:0000256" key="3">
    <source>
        <dbReference type="SAM" id="Phobius"/>
    </source>
</evidence>